<keyword evidence="1" id="KW-0812">Transmembrane</keyword>
<name>A0ABN9UVR0_9DINO</name>
<organism evidence="2 3">
    <name type="scientific">Prorocentrum cordatum</name>
    <dbReference type="NCBI Taxonomy" id="2364126"/>
    <lineage>
        <taxon>Eukaryota</taxon>
        <taxon>Sar</taxon>
        <taxon>Alveolata</taxon>
        <taxon>Dinophyceae</taxon>
        <taxon>Prorocentrales</taxon>
        <taxon>Prorocentraceae</taxon>
        <taxon>Prorocentrum</taxon>
    </lineage>
</organism>
<sequence>MDEALIGWLFFGSMILWRFVSRTGKVDQVKMRKVCRSCTPFLQWYAITGLGLVVSMARTMFDVWKYDYKGANYLDPAAVEKHIQGKNVDVEDFPPWLRKVSLVAPMVGVVGFVISMWQSLRLIRGSLRANNAKYVNPEAIPENKKDLLHKCMDQLLIIIGVPLVFIVFATRALTRQWEVMTGSYCWGECVHPVHTRALVSDQCKLDMYFATAFQFYAMWEFGELVGRFMSDHRLQWNGPAIEDDDPQAIILNYRKTLKWASVLGLFAFVGIGALKSVIEFGMTVALNVLPTQSVDVNEKMALVEKKVETVFAFATFLCVFNMILISNMAPLKEALGSKINMKFHGTRTMLLVVQIQPQVLNFFVIKWSMIQTAHSQSMSHSWWQFLTHEQSILLNVTLVLYWCCFVSLANAIMWNIDDKKVARIYEKALHLKLSLSDNANNRQGNDDLRRPLV</sequence>
<proteinExistence type="predicted"/>
<comment type="caution">
    <text evidence="2">The sequence shown here is derived from an EMBL/GenBank/DDBJ whole genome shotgun (WGS) entry which is preliminary data.</text>
</comment>
<reference evidence="2" key="1">
    <citation type="submission" date="2023-10" db="EMBL/GenBank/DDBJ databases">
        <authorList>
            <person name="Chen Y."/>
            <person name="Shah S."/>
            <person name="Dougan E. K."/>
            <person name="Thang M."/>
            <person name="Chan C."/>
        </authorList>
    </citation>
    <scope>NUCLEOTIDE SEQUENCE [LARGE SCALE GENOMIC DNA]</scope>
</reference>
<feature type="transmembrane region" description="Helical" evidence="1">
    <location>
        <begin position="42"/>
        <end position="61"/>
    </location>
</feature>
<accession>A0ABN9UVR0</accession>
<feature type="transmembrane region" description="Helical" evidence="1">
    <location>
        <begin position="155"/>
        <end position="174"/>
    </location>
</feature>
<protein>
    <submittedName>
        <fullName evidence="2">Uncharacterized protein</fullName>
    </submittedName>
</protein>
<evidence type="ECO:0000256" key="1">
    <source>
        <dbReference type="SAM" id="Phobius"/>
    </source>
</evidence>
<keyword evidence="1" id="KW-0472">Membrane</keyword>
<feature type="transmembrane region" description="Helical" evidence="1">
    <location>
        <begin position="390"/>
        <end position="413"/>
    </location>
</feature>
<feature type="transmembrane region" description="Helical" evidence="1">
    <location>
        <begin position="102"/>
        <end position="123"/>
    </location>
</feature>
<feature type="transmembrane region" description="Helical" evidence="1">
    <location>
        <begin position="6"/>
        <end position="21"/>
    </location>
</feature>
<gene>
    <name evidence="2" type="ORF">PCOR1329_LOCUS51711</name>
</gene>
<dbReference type="EMBL" id="CAUYUJ010016282">
    <property type="protein sequence ID" value="CAK0863609.1"/>
    <property type="molecule type" value="Genomic_DNA"/>
</dbReference>
<keyword evidence="3" id="KW-1185">Reference proteome</keyword>
<evidence type="ECO:0000313" key="2">
    <source>
        <dbReference type="EMBL" id="CAK0863609.1"/>
    </source>
</evidence>
<keyword evidence="1" id="KW-1133">Transmembrane helix</keyword>
<feature type="transmembrane region" description="Helical" evidence="1">
    <location>
        <begin position="309"/>
        <end position="329"/>
    </location>
</feature>
<feature type="transmembrane region" description="Helical" evidence="1">
    <location>
        <begin position="262"/>
        <end position="289"/>
    </location>
</feature>
<evidence type="ECO:0000313" key="3">
    <source>
        <dbReference type="Proteomes" id="UP001189429"/>
    </source>
</evidence>
<dbReference type="Proteomes" id="UP001189429">
    <property type="component" value="Unassembled WGS sequence"/>
</dbReference>